<dbReference type="Gene3D" id="3.40.50.720">
    <property type="entry name" value="NAD(P)-binding Rossmann-like Domain"/>
    <property type="match status" value="1"/>
</dbReference>
<protein>
    <recommendedName>
        <fullName evidence="3">dTDP-4-dehydrorhamnose reductase</fullName>
        <ecNumber evidence="3">1.1.1.133</ecNumber>
    </recommendedName>
</protein>
<dbReference type="InterPro" id="IPR000888">
    <property type="entry name" value="RmlC-like"/>
</dbReference>
<accession>A0A5F2ENY4</accession>
<evidence type="ECO:0000256" key="2">
    <source>
        <dbReference type="ARBA" id="ARBA00010944"/>
    </source>
</evidence>
<dbReference type="InterPro" id="IPR011051">
    <property type="entry name" value="RmlC_Cupin_sf"/>
</dbReference>
<dbReference type="PANTHER" id="PTHR10491:SF4">
    <property type="entry name" value="METHIONINE ADENOSYLTRANSFERASE 2 SUBUNIT BETA"/>
    <property type="match status" value="1"/>
</dbReference>
<dbReference type="PANTHER" id="PTHR10491">
    <property type="entry name" value="DTDP-4-DEHYDRORHAMNOSE REDUCTASE"/>
    <property type="match status" value="1"/>
</dbReference>
<dbReference type="Pfam" id="PF04321">
    <property type="entry name" value="RmlD_sub_bind"/>
    <property type="match status" value="1"/>
</dbReference>
<dbReference type="InterPro" id="IPR036291">
    <property type="entry name" value="NAD(P)-bd_dom_sf"/>
</dbReference>
<evidence type="ECO:0000256" key="1">
    <source>
        <dbReference type="ARBA" id="ARBA00010154"/>
    </source>
</evidence>
<dbReference type="InterPro" id="IPR029903">
    <property type="entry name" value="RmlD-like-bd"/>
</dbReference>
<gene>
    <name evidence="4" type="ORF">C3E78_00545</name>
</gene>
<keyword evidence="3" id="KW-0560">Oxidoreductase</keyword>
<keyword evidence="3" id="KW-0521">NADP</keyword>
<dbReference type="Proteomes" id="UP000244384">
    <property type="component" value="Chromosome"/>
</dbReference>
<dbReference type="GO" id="GO:0008830">
    <property type="term" value="F:dTDP-4-dehydrorhamnose 3,5-epimerase activity"/>
    <property type="evidence" value="ECO:0007669"/>
    <property type="project" value="InterPro"/>
</dbReference>
<evidence type="ECO:0000256" key="3">
    <source>
        <dbReference type="RuleBase" id="RU364082"/>
    </source>
</evidence>
<dbReference type="Gene3D" id="3.90.25.10">
    <property type="entry name" value="UDP-galactose 4-epimerase, domain 1"/>
    <property type="match status" value="1"/>
</dbReference>
<dbReference type="CDD" id="cd05254">
    <property type="entry name" value="dTDP_HR_like_SDR_e"/>
    <property type="match status" value="1"/>
</dbReference>
<dbReference type="RefSeq" id="WP_108576488.1">
    <property type="nucleotide sequence ID" value="NZ_CP026952.1"/>
</dbReference>
<dbReference type="InterPro" id="IPR014710">
    <property type="entry name" value="RmlC-like_jellyroll"/>
</dbReference>
<dbReference type="Gene3D" id="2.60.120.10">
    <property type="entry name" value="Jelly Rolls"/>
    <property type="match status" value="1"/>
</dbReference>
<dbReference type="GO" id="GO:0019305">
    <property type="term" value="P:dTDP-rhamnose biosynthetic process"/>
    <property type="evidence" value="ECO:0007669"/>
    <property type="project" value="UniProtKB-UniPathway"/>
</dbReference>
<proteinExistence type="inferred from homology"/>
<dbReference type="UniPathway" id="UPA00124"/>
<dbReference type="EC" id="1.1.1.133" evidence="3"/>
<dbReference type="InterPro" id="IPR005913">
    <property type="entry name" value="dTDP_dehydrorham_reduct"/>
</dbReference>
<dbReference type="GO" id="GO:0008831">
    <property type="term" value="F:dTDP-4-dehydrorhamnose reductase activity"/>
    <property type="evidence" value="ECO:0007669"/>
    <property type="project" value="UniProtKB-EC"/>
</dbReference>
<keyword evidence="5" id="KW-1185">Reference proteome</keyword>
<evidence type="ECO:0000313" key="4">
    <source>
        <dbReference type="EMBL" id="AWB90842.1"/>
    </source>
</evidence>
<dbReference type="AlphaFoldDB" id="A0A2S0WHT1"/>
<organism evidence="4 5">
    <name type="scientific">Aeromicrobium chenweiae</name>
    <dbReference type="NCBI Taxonomy" id="2079793"/>
    <lineage>
        <taxon>Bacteria</taxon>
        <taxon>Bacillati</taxon>
        <taxon>Actinomycetota</taxon>
        <taxon>Actinomycetes</taxon>
        <taxon>Propionibacteriales</taxon>
        <taxon>Nocardioidaceae</taxon>
        <taxon>Aeromicrobium</taxon>
    </lineage>
</organism>
<name>A0A2S0WHT1_9ACTN</name>
<dbReference type="Pfam" id="PF00908">
    <property type="entry name" value="dTDP_sugar_isom"/>
    <property type="match status" value="1"/>
</dbReference>
<evidence type="ECO:0000313" key="5">
    <source>
        <dbReference type="Proteomes" id="UP000244384"/>
    </source>
</evidence>
<comment type="similarity">
    <text evidence="1">Belongs to the dTDP-4-dehydrorhamnose 3,5-epimerase family.</text>
</comment>
<accession>A0A2S0WHT1</accession>
<dbReference type="EMBL" id="CP026952">
    <property type="protein sequence ID" value="AWB90842.1"/>
    <property type="molecule type" value="Genomic_DNA"/>
</dbReference>
<dbReference type="SUPFAM" id="SSF51182">
    <property type="entry name" value="RmlC-like cupins"/>
    <property type="match status" value="1"/>
</dbReference>
<dbReference type="KEGG" id="aez:C3E78_00545"/>
<comment type="function">
    <text evidence="3">Catalyzes the reduction of dTDP-6-deoxy-L-lyxo-4-hexulose to yield dTDP-L-rhamnose.</text>
</comment>
<comment type="similarity">
    <text evidence="2 3">Belongs to the dTDP-4-dehydrorhamnose reductase family.</text>
</comment>
<dbReference type="GO" id="GO:0005829">
    <property type="term" value="C:cytosol"/>
    <property type="evidence" value="ECO:0007669"/>
    <property type="project" value="TreeGrafter"/>
</dbReference>
<comment type="pathway">
    <text evidence="3">Carbohydrate biosynthesis; dTDP-L-rhamnose biosynthesis.</text>
</comment>
<dbReference type="OrthoDB" id="9803892at2"/>
<reference evidence="5" key="1">
    <citation type="submission" date="2018-01" db="EMBL/GenBank/DDBJ databases">
        <authorList>
            <person name="Li J."/>
        </authorList>
    </citation>
    <scope>NUCLEOTIDE SEQUENCE [LARGE SCALE GENOMIC DNA]</scope>
    <source>
        <strain evidence="5">592</strain>
    </source>
</reference>
<dbReference type="SUPFAM" id="SSF51735">
    <property type="entry name" value="NAD(P)-binding Rossmann-fold domains"/>
    <property type="match status" value="1"/>
</dbReference>
<sequence>MPTDLTIHQTSIPGVLLLNLPVHGDNRGWFKENWQREKMTALGLPDFGPVQNNISYNEAAGTTRGIHAEPWDKFISVATGRIFGAWVDLRAGDTFGTVFTAELGPGQAIFVPKGVGNSYQTLEEKTAYTYLVNAHWTPDAEYTFLNLADETVAIEWPIPLELCELSDKDRAHPRLSQITPMDLESRSTTDPDSPRTLILGANGQLGRELVKQLPNATAWSRSEFDIADLAAYADVDWTRFDTVINAAAYTKVDEAETLQGRRDAWRINVHGVVELARAAIAHDLTLVHVSSDYVFDGEEQEHTTEELFSPLGVYGQTKAAGDAVVMTVPKHYIVRTSWVVGEGPNFIATMRSLAERGISPSVVDDQVGRLTYTSDLAAGIQSLLAESAPYGVHNLTSGGEPRTWFEIAREVFAEAGADPSRVSPVSTQEYGEGKNLAPRPASSILA</sequence>